<accession>A0A2D6M110</accession>
<evidence type="ECO:0000256" key="5">
    <source>
        <dbReference type="ARBA" id="ARBA00023239"/>
    </source>
</evidence>
<dbReference type="Gene3D" id="3.20.20.70">
    <property type="entry name" value="Aldolase class I"/>
    <property type="match status" value="1"/>
</dbReference>
<sequence>MEEETKMNYVDLLIKSSQETNSIVCMGADPVLDRIPIEHGSIEIRISKFYEDILDVCKSEGAIPGAVKPNYAFYAQYGFDGLKALKKVCEKVREMKIPLIVDAKRGDIGKTSKAYAKEAFEFWEGDCVTIAPYMGTDSVMPFIEETIGKEKGVYILNRTSNPGASDFQDLEVNGKKNFEIVSEAIIKWSDTAMGNVGAVVGATSIGELKAVVKKFVESGKQIPLLIPGVGAQGGSASEVVAALKEAGYNLQLARINSSSGINYAYEKQETDDFAGAAAKAVAKLNEEIGALA</sequence>
<comment type="similarity">
    <text evidence="2">Belongs to the OMP decarboxylase family. Type 2 subfamily.</text>
</comment>
<proteinExistence type="inferred from homology"/>
<dbReference type="InterPro" id="IPR001754">
    <property type="entry name" value="OMPdeCOase_dom"/>
</dbReference>
<dbReference type="PANTHER" id="PTHR43375">
    <property type="entry name" value="OROTIDINE 5'-PHOSPHATE DECARBOXYLASE"/>
    <property type="match status" value="1"/>
</dbReference>
<dbReference type="InterPro" id="IPR011060">
    <property type="entry name" value="RibuloseP-bd_barrel"/>
</dbReference>
<dbReference type="PANTHER" id="PTHR43375:SF1">
    <property type="entry name" value="OROTIDINE 5'-PHOSPHATE DECARBOXYLASE"/>
    <property type="match status" value="1"/>
</dbReference>
<evidence type="ECO:0000256" key="6">
    <source>
        <dbReference type="ARBA" id="ARBA00049157"/>
    </source>
</evidence>
<dbReference type="Proteomes" id="UP000226592">
    <property type="component" value="Unassembled WGS sequence"/>
</dbReference>
<reference evidence="10" key="1">
    <citation type="submission" date="2017-09" db="EMBL/GenBank/DDBJ databases">
        <title>The Reconstruction of 2,631 Draft Metagenome-Assembled Genomes from the Global Oceans.</title>
        <authorList>
            <person name="Tully B.J."/>
            <person name="Graham E.D."/>
            <person name="Heidelberg J.F."/>
        </authorList>
    </citation>
    <scope>NUCLEOTIDE SEQUENCE [LARGE SCALE GENOMIC DNA]</scope>
</reference>
<evidence type="ECO:0000256" key="4">
    <source>
        <dbReference type="ARBA" id="ARBA00022975"/>
    </source>
</evidence>
<evidence type="ECO:0000313" key="9">
    <source>
        <dbReference type="EMBL" id="MAG22107.1"/>
    </source>
</evidence>
<dbReference type="GO" id="GO:0006207">
    <property type="term" value="P:'de novo' pyrimidine nucleobase biosynthetic process"/>
    <property type="evidence" value="ECO:0007669"/>
    <property type="project" value="InterPro"/>
</dbReference>
<dbReference type="AlphaFoldDB" id="A0A2D6M110"/>
<dbReference type="Pfam" id="PF00215">
    <property type="entry name" value="OMPdecase"/>
    <property type="match status" value="1"/>
</dbReference>
<comment type="catalytic activity">
    <reaction evidence="6">
        <text>orotidine 5'-phosphate + H(+) = UMP + CO2</text>
        <dbReference type="Rhea" id="RHEA:11596"/>
        <dbReference type="ChEBI" id="CHEBI:15378"/>
        <dbReference type="ChEBI" id="CHEBI:16526"/>
        <dbReference type="ChEBI" id="CHEBI:57538"/>
        <dbReference type="ChEBI" id="CHEBI:57865"/>
        <dbReference type="EC" id="4.1.1.23"/>
    </reaction>
</comment>
<dbReference type="UniPathway" id="UPA00070">
    <property type="reaction ID" value="UER00120"/>
</dbReference>
<gene>
    <name evidence="9" type="primary">pyrF</name>
    <name evidence="9" type="ORF">CL943_02270</name>
</gene>
<evidence type="ECO:0000256" key="2">
    <source>
        <dbReference type="ARBA" id="ARBA00008847"/>
    </source>
</evidence>
<feature type="domain" description="Orotidine 5'-phosphate decarboxylase" evidence="8">
    <location>
        <begin position="23"/>
        <end position="273"/>
    </location>
</feature>
<evidence type="ECO:0000256" key="1">
    <source>
        <dbReference type="ARBA" id="ARBA00004861"/>
    </source>
</evidence>
<dbReference type="InterPro" id="IPR013785">
    <property type="entry name" value="Aldolase_TIM"/>
</dbReference>
<evidence type="ECO:0000256" key="3">
    <source>
        <dbReference type="ARBA" id="ARBA00022793"/>
    </source>
</evidence>
<dbReference type="GO" id="GO:0044205">
    <property type="term" value="P:'de novo' UMP biosynthetic process"/>
    <property type="evidence" value="ECO:0007669"/>
    <property type="project" value="UniProtKB-UniPathway"/>
</dbReference>
<dbReference type="CDD" id="cd04725">
    <property type="entry name" value="OMP_decarboxylase_like"/>
    <property type="match status" value="1"/>
</dbReference>
<dbReference type="InterPro" id="IPR011995">
    <property type="entry name" value="OMPdecase_type-2"/>
</dbReference>
<evidence type="ECO:0000259" key="8">
    <source>
        <dbReference type="SMART" id="SM00934"/>
    </source>
</evidence>
<comment type="caution">
    <text evidence="9">The sequence shown here is derived from an EMBL/GenBank/DDBJ whole genome shotgun (WGS) entry which is preliminary data.</text>
</comment>
<comment type="pathway">
    <text evidence="1">Pyrimidine metabolism; UMP biosynthesis via de novo pathway; UMP from orotate: step 2/2.</text>
</comment>
<dbReference type="NCBIfam" id="TIGR02127">
    <property type="entry name" value="pyrF_sub2"/>
    <property type="match status" value="1"/>
</dbReference>
<dbReference type="SMART" id="SM00934">
    <property type="entry name" value="OMPdecase"/>
    <property type="match status" value="1"/>
</dbReference>
<evidence type="ECO:0000313" key="10">
    <source>
        <dbReference type="Proteomes" id="UP000226592"/>
    </source>
</evidence>
<name>A0A2D6M110_9ARCH</name>
<dbReference type="GO" id="GO:0004590">
    <property type="term" value="F:orotidine-5'-phosphate decarboxylase activity"/>
    <property type="evidence" value="ECO:0007669"/>
    <property type="project" value="UniProtKB-UniRule"/>
</dbReference>
<keyword evidence="5" id="KW-0456">Lyase</keyword>
<keyword evidence="4" id="KW-0665">Pyrimidine biosynthesis</keyword>
<dbReference type="SUPFAM" id="SSF51366">
    <property type="entry name" value="Ribulose-phoshate binding barrel"/>
    <property type="match status" value="1"/>
</dbReference>
<dbReference type="EMBL" id="NZBU01000008">
    <property type="protein sequence ID" value="MAG22107.1"/>
    <property type="molecule type" value="Genomic_DNA"/>
</dbReference>
<evidence type="ECO:0000256" key="7">
    <source>
        <dbReference type="NCBIfam" id="TIGR02127"/>
    </source>
</evidence>
<organism evidence="9 10">
    <name type="scientific">Candidatus Iainarchaeum sp</name>
    <dbReference type="NCBI Taxonomy" id="3101447"/>
    <lineage>
        <taxon>Archaea</taxon>
        <taxon>Candidatus Iainarchaeota</taxon>
        <taxon>Candidatus Iainarchaeia</taxon>
        <taxon>Candidatus Iainarchaeales</taxon>
        <taxon>Candidatus Iainarchaeaceae</taxon>
        <taxon>Candidatus Iainarchaeum</taxon>
    </lineage>
</organism>
<protein>
    <recommendedName>
        <fullName evidence="7">Orotidine-5'-phosphate decarboxylase</fullName>
        <ecNumber evidence="7">4.1.1.23</ecNumber>
    </recommendedName>
</protein>
<dbReference type="EC" id="4.1.1.23" evidence="7"/>
<keyword evidence="3" id="KW-0210">Decarboxylase</keyword>